<reference evidence="6" key="1">
    <citation type="submission" date="2015-06" db="EMBL/GenBank/DDBJ databases">
        <authorList>
            <person name="Radhakrishnan Rajesh"/>
            <person name="Underwood Anthony"/>
            <person name="Al-Shahib Ali"/>
        </authorList>
    </citation>
    <scope>NUCLEOTIDE SEQUENCE [LARGE SCALE GENOMIC DNA]</scope>
    <source>
        <strain evidence="6">P19_London_7_VIM_2_05_10</strain>
    </source>
</reference>
<dbReference type="EMBL" id="NFFZ01000001">
    <property type="protein sequence ID" value="OTI66264.1"/>
    <property type="molecule type" value="Genomic_DNA"/>
</dbReference>
<dbReference type="Gene3D" id="3.30.1360.200">
    <property type="match status" value="1"/>
</dbReference>
<evidence type="ECO:0000259" key="2">
    <source>
        <dbReference type="Pfam" id="PF22599"/>
    </source>
</evidence>
<proteinExistence type="predicted"/>
<reference evidence="3" key="2">
    <citation type="submission" date="2015-06" db="EMBL/GenBank/DDBJ databases">
        <authorList>
            <person name="Radhakrishnan R."/>
            <person name="Underwood A."/>
            <person name="Al-Shahib A."/>
        </authorList>
    </citation>
    <scope>NUCLEOTIDE SEQUENCE</scope>
    <source>
        <strain evidence="3">P19_London_7_VIM_2_05_10</strain>
    </source>
</reference>
<dbReference type="Proteomes" id="UP000644192">
    <property type="component" value="Unassembled WGS sequence"/>
</dbReference>
<reference evidence="4" key="4">
    <citation type="submission" date="2020-01" db="EMBL/GenBank/DDBJ databases">
        <title>Bacteria Cultured from War Wounds Associated with the Conflict in Eastern Ukraine.</title>
        <authorList>
            <person name="Snesrud E."/>
            <person name="Galac M.R."/>
            <person name="Mc Gann P."/>
            <person name="Valentine K."/>
            <person name="Viacheslav K."/>
        </authorList>
    </citation>
    <scope>NUCLEOTIDE SEQUENCE</scope>
    <source>
        <strain evidence="4">VNMU148</strain>
    </source>
</reference>
<accession>A0A072ZX55</accession>
<evidence type="ECO:0000313" key="6">
    <source>
        <dbReference type="Proteomes" id="UP000045039"/>
    </source>
</evidence>
<feature type="domain" description="SecDF P1 head subdomain" evidence="2">
    <location>
        <begin position="50"/>
        <end position="151"/>
    </location>
</feature>
<dbReference type="InterPro" id="IPR054384">
    <property type="entry name" value="SecDF_P1_head"/>
</dbReference>
<dbReference type="Proteomes" id="UP000194857">
    <property type="component" value="Unassembled WGS sequence"/>
</dbReference>
<evidence type="ECO:0000313" key="4">
    <source>
        <dbReference type="EMBL" id="MZZ12595.1"/>
    </source>
</evidence>
<keyword evidence="1" id="KW-0732">Signal</keyword>
<dbReference type="eggNOG" id="COG0342">
    <property type="taxonomic scope" value="Bacteria"/>
</dbReference>
<gene>
    <name evidence="3" type="primary">secD_1</name>
    <name evidence="5" type="ORF">CAZ10_02960</name>
    <name evidence="4" type="ORF">GUL26_10085</name>
    <name evidence="3" type="ORF">PAERUG_P19_London_7_VIM_2_05_10_01526</name>
</gene>
<sequence length="158" mass="16811">MKRSKLALLPLGLALLLAACASDPLPIPQHSFGVYATASTPSAAFRTLADPQGKAMLVALKPSLTQADVLRAEVLYDQNGRPGVEVTFTEPAARRLAALTGEARGRTLAVLVDGRLRLAPRVREPIRNGKVYLDGLASVYEARELADQLNALGSQPGR</sequence>
<dbReference type="RefSeq" id="WP_003100175.1">
    <property type="nucleotide sequence ID" value="NZ_AP014839.1"/>
</dbReference>
<dbReference type="Pfam" id="PF22599">
    <property type="entry name" value="SecDF_P1_head"/>
    <property type="match status" value="1"/>
</dbReference>
<evidence type="ECO:0000313" key="3">
    <source>
        <dbReference type="EMBL" id="CRO39277.1"/>
    </source>
</evidence>
<evidence type="ECO:0000313" key="8">
    <source>
        <dbReference type="Proteomes" id="UP000644192"/>
    </source>
</evidence>
<organism evidence="4 8">
    <name type="scientific">Pseudomonas aeruginosa</name>
    <dbReference type="NCBI Taxonomy" id="287"/>
    <lineage>
        <taxon>Bacteria</taxon>
        <taxon>Pseudomonadati</taxon>
        <taxon>Pseudomonadota</taxon>
        <taxon>Gammaproteobacteria</taxon>
        <taxon>Pseudomonadales</taxon>
        <taxon>Pseudomonadaceae</taxon>
        <taxon>Pseudomonas</taxon>
    </lineage>
</organism>
<dbReference type="AlphaFoldDB" id="A0A072ZX55"/>
<dbReference type="EMBL" id="CVVU01000077">
    <property type="protein sequence ID" value="CRO39277.1"/>
    <property type="molecule type" value="Genomic_DNA"/>
</dbReference>
<dbReference type="SMR" id="A0A072ZX55"/>
<feature type="chain" id="PRO_5015028022" evidence="1">
    <location>
        <begin position="22"/>
        <end position="158"/>
    </location>
</feature>
<accession>A0A1S1BYW5</accession>
<name>A0A072ZX55_PSEAI</name>
<dbReference type="EMBL" id="WXZT01000005">
    <property type="protein sequence ID" value="MZZ12595.1"/>
    <property type="molecule type" value="Genomic_DNA"/>
</dbReference>
<evidence type="ECO:0000313" key="5">
    <source>
        <dbReference type="EMBL" id="OTI66264.1"/>
    </source>
</evidence>
<dbReference type="PROSITE" id="PS51257">
    <property type="entry name" value="PROKAR_LIPOPROTEIN"/>
    <property type="match status" value="1"/>
</dbReference>
<evidence type="ECO:0000313" key="7">
    <source>
        <dbReference type="Proteomes" id="UP000194857"/>
    </source>
</evidence>
<reference evidence="5 7" key="3">
    <citation type="submission" date="2017-05" db="EMBL/GenBank/DDBJ databases">
        <authorList>
            <person name="Song R."/>
            <person name="Chenine A.L."/>
            <person name="Ruprecht R.M."/>
        </authorList>
    </citation>
    <scope>NUCLEOTIDE SEQUENCE [LARGE SCALE GENOMIC DNA]</scope>
    <source>
        <strain evidence="5 7">S567_C10_BS</strain>
    </source>
</reference>
<feature type="signal peptide" evidence="1">
    <location>
        <begin position="1"/>
        <end position="21"/>
    </location>
</feature>
<dbReference type="Proteomes" id="UP000045039">
    <property type="component" value="Unassembled WGS sequence"/>
</dbReference>
<protein>
    <submittedName>
        <fullName evidence="3">Protein translocase subunit SecD</fullName>
    </submittedName>
</protein>
<comment type="caution">
    <text evidence="4">The sequence shown here is derived from an EMBL/GenBank/DDBJ whole genome shotgun (WGS) entry which is preliminary data.</text>
</comment>
<evidence type="ECO:0000256" key="1">
    <source>
        <dbReference type="SAM" id="SignalP"/>
    </source>
</evidence>